<protein>
    <submittedName>
        <fullName evidence="2">Uncharacterized protein</fullName>
    </submittedName>
</protein>
<comment type="caution">
    <text evidence="2">The sequence shown here is derived from an EMBL/GenBank/DDBJ whole genome shotgun (WGS) entry which is preliminary data.</text>
</comment>
<keyword evidence="3" id="KW-1185">Reference proteome</keyword>
<dbReference type="OrthoDB" id="3127089at2759"/>
<evidence type="ECO:0000313" key="3">
    <source>
        <dbReference type="Proteomes" id="UP000724874"/>
    </source>
</evidence>
<dbReference type="AlphaFoldDB" id="A0A9P5TF83"/>
<organism evidence="2 3">
    <name type="scientific">Gymnopilus junonius</name>
    <name type="common">Spectacular rustgill mushroom</name>
    <name type="synonym">Gymnopilus spectabilis subsp. junonius</name>
    <dbReference type="NCBI Taxonomy" id="109634"/>
    <lineage>
        <taxon>Eukaryota</taxon>
        <taxon>Fungi</taxon>
        <taxon>Dikarya</taxon>
        <taxon>Basidiomycota</taxon>
        <taxon>Agaricomycotina</taxon>
        <taxon>Agaricomycetes</taxon>
        <taxon>Agaricomycetidae</taxon>
        <taxon>Agaricales</taxon>
        <taxon>Agaricineae</taxon>
        <taxon>Hymenogastraceae</taxon>
        <taxon>Gymnopilus</taxon>
    </lineage>
</organism>
<accession>A0A9P5TF83</accession>
<dbReference type="EMBL" id="JADNYJ010000402">
    <property type="protein sequence ID" value="KAF8869797.1"/>
    <property type="molecule type" value="Genomic_DNA"/>
</dbReference>
<feature type="coiled-coil region" evidence="1">
    <location>
        <begin position="171"/>
        <end position="212"/>
    </location>
</feature>
<proteinExistence type="predicted"/>
<evidence type="ECO:0000256" key="1">
    <source>
        <dbReference type="SAM" id="Coils"/>
    </source>
</evidence>
<gene>
    <name evidence="2" type="ORF">CPB84DRAFT_1856009</name>
</gene>
<reference evidence="2" key="1">
    <citation type="submission" date="2020-11" db="EMBL/GenBank/DDBJ databases">
        <authorList>
            <consortium name="DOE Joint Genome Institute"/>
            <person name="Ahrendt S."/>
            <person name="Riley R."/>
            <person name="Andreopoulos W."/>
            <person name="LaButti K."/>
            <person name="Pangilinan J."/>
            <person name="Ruiz-duenas F.J."/>
            <person name="Barrasa J.M."/>
            <person name="Sanchez-Garcia M."/>
            <person name="Camarero S."/>
            <person name="Miyauchi S."/>
            <person name="Serrano A."/>
            <person name="Linde D."/>
            <person name="Babiker R."/>
            <person name="Drula E."/>
            <person name="Ayuso-Fernandez I."/>
            <person name="Pacheco R."/>
            <person name="Padilla G."/>
            <person name="Ferreira P."/>
            <person name="Barriuso J."/>
            <person name="Kellner H."/>
            <person name="Castanera R."/>
            <person name="Alfaro M."/>
            <person name="Ramirez L."/>
            <person name="Pisabarro A.G."/>
            <person name="Kuo A."/>
            <person name="Tritt A."/>
            <person name="Lipzen A."/>
            <person name="He G."/>
            <person name="Yan M."/>
            <person name="Ng V."/>
            <person name="Cullen D."/>
            <person name="Martin F."/>
            <person name="Rosso M.-N."/>
            <person name="Henrissat B."/>
            <person name="Hibbett D."/>
            <person name="Martinez A.T."/>
            <person name="Grigoriev I.V."/>
        </authorList>
    </citation>
    <scope>NUCLEOTIDE SEQUENCE</scope>
    <source>
        <strain evidence="2">AH 44721</strain>
    </source>
</reference>
<sequence length="247" mass="27399">MSISSWASVNLPTSSNNCTLHSTSFSSLSCHISDTLPSSPTAALFPFPPSNLCGPDRCLTVKSIKPTLDQLPPVFTSNVLQTSLLPKLMICLNELHLVNLKRDYLAAQTYRAEKDISMANSRLQHLSAEKFKAAMHLQEAHVLQNAKCMGFGSDFVTYDAQSSVDLAKAALDSLKAEELVAKCRIQELKEELSLMEDKLDEVRRKVEEASRQYGHIQLALQTANLTVRAPLEYPIEYPHLSDLHSTL</sequence>
<evidence type="ECO:0000313" key="2">
    <source>
        <dbReference type="EMBL" id="KAF8869797.1"/>
    </source>
</evidence>
<keyword evidence="1" id="KW-0175">Coiled coil</keyword>
<name>A0A9P5TF83_GYMJU</name>
<dbReference type="Proteomes" id="UP000724874">
    <property type="component" value="Unassembled WGS sequence"/>
</dbReference>